<dbReference type="RefSeq" id="XP_019034685.1">
    <property type="nucleotide sequence ID" value="XM_019172959.1"/>
</dbReference>
<protein>
    <submittedName>
        <fullName evidence="2">Uncharacterized protein</fullName>
    </submittedName>
</protein>
<feature type="region of interest" description="Disordered" evidence="1">
    <location>
        <begin position="57"/>
        <end position="88"/>
    </location>
</feature>
<feature type="region of interest" description="Disordered" evidence="1">
    <location>
        <begin position="151"/>
        <end position="171"/>
    </location>
</feature>
<comment type="caution">
    <text evidence="2">The sequence shown here is derived from an EMBL/GenBank/DDBJ whole genome shotgun (WGS) entry which is preliminary data.</text>
</comment>
<feature type="compositionally biased region" description="Basic and acidic residues" evidence="1">
    <location>
        <begin position="22"/>
        <end position="41"/>
    </location>
</feature>
<evidence type="ECO:0000313" key="3">
    <source>
        <dbReference type="Proteomes" id="UP000094819"/>
    </source>
</evidence>
<dbReference type="AlphaFoldDB" id="A0A1E3K213"/>
<keyword evidence="3" id="KW-1185">Reference proteome</keyword>
<feature type="compositionally biased region" description="Pro residues" evidence="1">
    <location>
        <begin position="1"/>
        <end position="16"/>
    </location>
</feature>
<feature type="compositionally biased region" description="Polar residues" evidence="1">
    <location>
        <begin position="67"/>
        <end position="81"/>
    </location>
</feature>
<reference evidence="2 3" key="1">
    <citation type="submission" date="2016-06" db="EMBL/GenBank/DDBJ databases">
        <title>Evolution of pathogenesis and genome organization in the Tremellales.</title>
        <authorList>
            <person name="Cuomo C."/>
            <person name="Litvintseva A."/>
            <person name="Heitman J."/>
            <person name="Chen Y."/>
            <person name="Sun S."/>
            <person name="Springer D."/>
            <person name="Dromer F."/>
            <person name="Young S."/>
            <person name="Zeng Q."/>
            <person name="Chapman S."/>
            <person name="Gujja S."/>
            <person name="Saif S."/>
            <person name="Birren B."/>
        </authorList>
    </citation>
    <scope>NUCLEOTIDE SEQUENCE [LARGE SCALE GENOMIC DNA]</scope>
    <source>
        <strain evidence="2 3">CBS 7118</strain>
    </source>
</reference>
<dbReference type="EMBL" id="AWGH01000002">
    <property type="protein sequence ID" value="ODO07208.1"/>
    <property type="molecule type" value="Genomic_DNA"/>
</dbReference>
<feature type="region of interest" description="Disordered" evidence="1">
    <location>
        <begin position="1"/>
        <end position="41"/>
    </location>
</feature>
<organism evidence="2 3">
    <name type="scientific">Cryptococcus wingfieldii CBS 7118</name>
    <dbReference type="NCBI Taxonomy" id="1295528"/>
    <lineage>
        <taxon>Eukaryota</taxon>
        <taxon>Fungi</taxon>
        <taxon>Dikarya</taxon>
        <taxon>Basidiomycota</taxon>
        <taxon>Agaricomycotina</taxon>
        <taxon>Tremellomycetes</taxon>
        <taxon>Tremellales</taxon>
        <taxon>Cryptococcaceae</taxon>
        <taxon>Cryptococcus</taxon>
    </lineage>
</organism>
<evidence type="ECO:0000313" key="2">
    <source>
        <dbReference type="EMBL" id="ODO07208.1"/>
    </source>
</evidence>
<sequence length="285" mass="31452">MDSSPDPSPLPSPLPIPTTAYRRHEDLEDHEHSSPAFDYHQERRLHLKDEIWMSHHLPRLPPASVSEAGSSVKTETGTSYKNKMAPGDYFEFTSPSARVRQLSPKASFKNLTKPDFGNVARGGDGMARYDTEEAPNEEDDFAGAFQRRASIQPEPQSTLLSPSGPEYGDLDPAASIIHRRERDQQEALDLEEERKEKELATKGLAGIEGVQLAQMAPQEAPKEHLPVGECFYSYLENAGPASSFVSSFPRGSANHVVVLCHVGSISTDTFGDKREEIVGRIKPLS</sequence>
<accession>A0A1E3K213</accession>
<dbReference type="GeneID" id="30190000"/>
<dbReference type="OrthoDB" id="2564445at2759"/>
<name>A0A1E3K213_9TREE</name>
<proteinExistence type="predicted"/>
<gene>
    <name evidence="2" type="ORF">L198_00787</name>
</gene>
<evidence type="ECO:0000256" key="1">
    <source>
        <dbReference type="SAM" id="MobiDB-lite"/>
    </source>
</evidence>
<dbReference type="Proteomes" id="UP000094819">
    <property type="component" value="Unassembled WGS sequence"/>
</dbReference>